<dbReference type="STRING" id="311180.SAMN04488050_106113"/>
<dbReference type="EMBL" id="FOZW01000006">
    <property type="protein sequence ID" value="SFS89176.1"/>
    <property type="molecule type" value="Genomic_DNA"/>
</dbReference>
<evidence type="ECO:0000313" key="3">
    <source>
        <dbReference type="Proteomes" id="UP000199392"/>
    </source>
</evidence>
<organism evidence="2 3">
    <name type="scientific">Alloyangia pacifica</name>
    <dbReference type="NCBI Taxonomy" id="311180"/>
    <lineage>
        <taxon>Bacteria</taxon>
        <taxon>Pseudomonadati</taxon>
        <taxon>Pseudomonadota</taxon>
        <taxon>Alphaproteobacteria</taxon>
        <taxon>Rhodobacterales</taxon>
        <taxon>Roseobacteraceae</taxon>
        <taxon>Alloyangia</taxon>
    </lineage>
</organism>
<sequence length="53" mass="5927">MNILAYLIPISLILGGLGLGFFVFTVKSRQYDDPEGDAHRILSGQYDDKPKQD</sequence>
<dbReference type="AlphaFoldDB" id="A0A1I6TJ44"/>
<dbReference type="Pfam" id="PF03597">
    <property type="entry name" value="FixS"/>
    <property type="match status" value="1"/>
</dbReference>
<keyword evidence="3" id="KW-1185">Reference proteome</keyword>
<evidence type="ECO:0000256" key="1">
    <source>
        <dbReference type="SAM" id="Phobius"/>
    </source>
</evidence>
<evidence type="ECO:0000313" key="2">
    <source>
        <dbReference type="EMBL" id="SFS89176.1"/>
    </source>
</evidence>
<gene>
    <name evidence="2" type="ORF">SAMN04488050_106113</name>
</gene>
<dbReference type="OrthoDB" id="9802763at2"/>
<proteinExistence type="predicted"/>
<dbReference type="PANTHER" id="PTHR41532">
    <property type="entry name" value="FIXS PROTEIN"/>
    <property type="match status" value="1"/>
</dbReference>
<dbReference type="Proteomes" id="UP000199392">
    <property type="component" value="Unassembled WGS sequence"/>
</dbReference>
<dbReference type="InterPro" id="IPR004714">
    <property type="entry name" value="Cyt_oxidase_maturation_cbb3"/>
</dbReference>
<reference evidence="3" key="1">
    <citation type="submission" date="2016-10" db="EMBL/GenBank/DDBJ databases">
        <authorList>
            <person name="Varghese N."/>
            <person name="Submissions S."/>
        </authorList>
    </citation>
    <scope>NUCLEOTIDE SEQUENCE [LARGE SCALE GENOMIC DNA]</scope>
    <source>
        <strain evidence="3">DSM 26894</strain>
    </source>
</reference>
<keyword evidence="1" id="KW-0812">Transmembrane</keyword>
<keyword evidence="1" id="KW-1133">Transmembrane helix</keyword>
<dbReference type="NCBIfam" id="TIGR00847">
    <property type="entry name" value="ccoS"/>
    <property type="match status" value="1"/>
</dbReference>
<keyword evidence="1" id="KW-0472">Membrane</keyword>
<dbReference type="RefSeq" id="WP_092425244.1">
    <property type="nucleotide sequence ID" value="NZ_FNCL01000006.1"/>
</dbReference>
<feature type="transmembrane region" description="Helical" evidence="1">
    <location>
        <begin position="6"/>
        <end position="26"/>
    </location>
</feature>
<accession>A0A1I6TJ44</accession>
<name>A0A1I6TJ44_9RHOB</name>
<dbReference type="PANTHER" id="PTHR41532:SF1">
    <property type="entry name" value="FIXS PROTEIN"/>
    <property type="match status" value="1"/>
</dbReference>
<protein>
    <submittedName>
        <fullName evidence="2">Cytochrome oxidase maturation protein, cbb3-type</fullName>
    </submittedName>
</protein>